<organism evidence="1">
    <name type="scientific">Micrurus spixii</name>
    <name type="common">Amazon coral snake</name>
    <dbReference type="NCBI Taxonomy" id="129469"/>
    <lineage>
        <taxon>Eukaryota</taxon>
        <taxon>Metazoa</taxon>
        <taxon>Chordata</taxon>
        <taxon>Craniata</taxon>
        <taxon>Vertebrata</taxon>
        <taxon>Euteleostomi</taxon>
        <taxon>Lepidosauria</taxon>
        <taxon>Squamata</taxon>
        <taxon>Bifurcata</taxon>
        <taxon>Unidentata</taxon>
        <taxon>Episquamata</taxon>
        <taxon>Toxicofera</taxon>
        <taxon>Serpentes</taxon>
        <taxon>Colubroidea</taxon>
        <taxon>Elapidae</taxon>
        <taxon>Elapinae</taxon>
        <taxon>Micrurus</taxon>
    </lineage>
</organism>
<sequence>MMHEYISISNYIIDLRLLPIVLLSTEFSGLRRNLCMLRFSCCYGNVLIKLATGCCELQGHFPHISICLLDSPSSENCFSPQRAEEILPKNCNEKDHPHNL</sequence>
<dbReference type="AlphaFoldDB" id="A0A2D4MEB4"/>
<name>A0A2D4MEB4_9SAUR</name>
<reference evidence="1" key="2">
    <citation type="submission" date="2017-11" db="EMBL/GenBank/DDBJ databases">
        <title>Coralsnake Venomics: Analyses of Venom Gland Transcriptomes and Proteomes of Six Brazilian Taxa.</title>
        <authorList>
            <person name="Aird S.D."/>
            <person name="Jorge da Silva N."/>
            <person name="Qiu L."/>
            <person name="Villar-Briones A."/>
            <person name="Aparecida-Saddi V."/>
            <person name="Campos-Telles M.P."/>
            <person name="Grau M."/>
            <person name="Mikheyev A.S."/>
        </authorList>
    </citation>
    <scope>NUCLEOTIDE SEQUENCE</scope>
    <source>
        <tissue evidence="1">Venom_gland</tissue>
    </source>
</reference>
<accession>A0A2D4MEB4</accession>
<proteinExistence type="predicted"/>
<reference evidence="1" key="1">
    <citation type="submission" date="2017-07" db="EMBL/GenBank/DDBJ databases">
        <authorList>
            <person name="Mikheyev A."/>
            <person name="Grau M."/>
        </authorList>
    </citation>
    <scope>NUCLEOTIDE SEQUENCE</scope>
    <source>
        <tissue evidence="1">Venom_gland</tissue>
    </source>
</reference>
<dbReference type="EMBL" id="IACM01083911">
    <property type="protein sequence ID" value="LAB31176.1"/>
    <property type="molecule type" value="Transcribed_RNA"/>
</dbReference>
<evidence type="ECO:0000313" key="1">
    <source>
        <dbReference type="EMBL" id="LAB31176.1"/>
    </source>
</evidence>
<protein>
    <submittedName>
        <fullName evidence="1">Uncharacterized protein</fullName>
    </submittedName>
</protein>